<proteinExistence type="predicted"/>
<dbReference type="InterPro" id="IPR053734">
    <property type="entry name" value="Phage_Head-Tail_Connect_sf"/>
</dbReference>
<reference evidence="2" key="1">
    <citation type="submission" date="2016-10" db="EMBL/GenBank/DDBJ databases">
        <authorList>
            <person name="Varghese N."/>
            <person name="Submissions S."/>
        </authorList>
    </citation>
    <scope>NUCLEOTIDE SEQUENCE [LARGE SCALE GENOMIC DNA]</scope>
    <source>
        <strain evidence="2">DSM 27981</strain>
    </source>
</reference>
<sequence length="108" mass="10625">MTILAPFAAVESMVLRDSLALLANAVVSIAGAPEVGGEFDEPGTVGSVGALGMAATRPSVVVAASAVPAKPVGQSIRVNGVAYVIAEDEPVGGGATRLLLELDLGGAR</sequence>
<evidence type="ECO:0000313" key="1">
    <source>
        <dbReference type="EMBL" id="SFE88727.1"/>
    </source>
</evidence>
<accession>A0A1I2E7P6</accession>
<organism evidence="1 2">
    <name type="scientific">Paracidovorax wautersii</name>
    <dbReference type="NCBI Taxonomy" id="1177982"/>
    <lineage>
        <taxon>Bacteria</taxon>
        <taxon>Pseudomonadati</taxon>
        <taxon>Pseudomonadota</taxon>
        <taxon>Betaproteobacteria</taxon>
        <taxon>Burkholderiales</taxon>
        <taxon>Comamonadaceae</taxon>
        <taxon>Paracidovorax</taxon>
    </lineage>
</organism>
<dbReference type="InterPro" id="IPR008018">
    <property type="entry name" value="Phage_tail_attach_FII"/>
</dbReference>
<protein>
    <submittedName>
        <fullName evidence="1">Uncharacterized protein</fullName>
    </submittedName>
</protein>
<evidence type="ECO:0000313" key="2">
    <source>
        <dbReference type="Proteomes" id="UP000199119"/>
    </source>
</evidence>
<dbReference type="AlphaFoldDB" id="A0A1I2E7P6"/>
<dbReference type="GO" id="GO:0019068">
    <property type="term" value="P:virion assembly"/>
    <property type="evidence" value="ECO:0007669"/>
    <property type="project" value="InterPro"/>
</dbReference>
<dbReference type="EMBL" id="FONX01000006">
    <property type="protein sequence ID" value="SFE88727.1"/>
    <property type="molecule type" value="Genomic_DNA"/>
</dbReference>
<dbReference type="OrthoDB" id="8913169at2"/>
<dbReference type="RefSeq" id="WP_092939634.1">
    <property type="nucleotide sequence ID" value="NZ_FONX01000006.1"/>
</dbReference>
<name>A0A1I2E7P6_9BURK</name>
<dbReference type="Gene3D" id="2.40.10.180">
    <property type="entry name" value="Phage tail proteins"/>
    <property type="match status" value="1"/>
</dbReference>
<dbReference type="Proteomes" id="UP000199119">
    <property type="component" value="Unassembled WGS sequence"/>
</dbReference>
<dbReference type="STRING" id="1177982.SAMN04489711_106274"/>
<gene>
    <name evidence="1" type="ORF">SAMN04489711_106274</name>
</gene>
<dbReference type="Pfam" id="PF05354">
    <property type="entry name" value="Phage_attach"/>
    <property type="match status" value="1"/>
</dbReference>
<keyword evidence="2" id="KW-1185">Reference proteome</keyword>